<proteinExistence type="predicted"/>
<dbReference type="PROSITE" id="PS50045">
    <property type="entry name" value="SIGMA54_INTERACT_4"/>
    <property type="match status" value="1"/>
</dbReference>
<reference evidence="7 8" key="1">
    <citation type="submission" date="2024-08" db="EMBL/GenBank/DDBJ databases">
        <authorList>
            <person name="Ishaq N."/>
        </authorList>
    </citation>
    <scope>NUCLEOTIDE SEQUENCE [LARGE SCALE GENOMIC DNA]</scope>
    <source>
        <strain evidence="7 8">JCM 30400</strain>
    </source>
</reference>
<comment type="caution">
    <text evidence="7">The sequence shown here is derived from an EMBL/GenBank/DDBJ whole genome shotgun (WGS) entry which is preliminary data.</text>
</comment>
<keyword evidence="3" id="KW-0805">Transcription regulation</keyword>
<dbReference type="PROSITE" id="PS00675">
    <property type="entry name" value="SIGMA54_INTERACT_1"/>
    <property type="match status" value="1"/>
</dbReference>
<dbReference type="RefSeq" id="WP_371843165.1">
    <property type="nucleotide sequence ID" value="NZ_JBGMEL010000006.1"/>
</dbReference>
<dbReference type="Pfam" id="PF00158">
    <property type="entry name" value="Sigma54_activat"/>
    <property type="match status" value="1"/>
</dbReference>
<dbReference type="Pfam" id="PF01590">
    <property type="entry name" value="GAF"/>
    <property type="match status" value="1"/>
</dbReference>
<dbReference type="InterPro" id="IPR027417">
    <property type="entry name" value="P-loop_NTPase"/>
</dbReference>
<dbReference type="SUPFAM" id="SSF46689">
    <property type="entry name" value="Homeodomain-like"/>
    <property type="match status" value="1"/>
</dbReference>
<name>A0ABV4NLV7_9GAMM</name>
<dbReference type="SMART" id="SM00382">
    <property type="entry name" value="AAA"/>
    <property type="match status" value="1"/>
</dbReference>
<dbReference type="InterPro" id="IPR003018">
    <property type="entry name" value="GAF"/>
</dbReference>
<dbReference type="Gene3D" id="3.40.50.300">
    <property type="entry name" value="P-loop containing nucleotide triphosphate hydrolases"/>
    <property type="match status" value="1"/>
</dbReference>
<dbReference type="Gene3D" id="1.10.10.60">
    <property type="entry name" value="Homeodomain-like"/>
    <property type="match status" value="1"/>
</dbReference>
<evidence type="ECO:0000256" key="4">
    <source>
        <dbReference type="ARBA" id="ARBA00023125"/>
    </source>
</evidence>
<keyword evidence="2" id="KW-0067">ATP-binding</keyword>
<dbReference type="Proteomes" id="UP001569414">
    <property type="component" value="Unassembled WGS sequence"/>
</dbReference>
<feature type="domain" description="Sigma-54 factor interaction" evidence="6">
    <location>
        <begin position="194"/>
        <end position="423"/>
    </location>
</feature>
<dbReference type="Gene3D" id="1.10.8.60">
    <property type="match status" value="1"/>
</dbReference>
<dbReference type="InterPro" id="IPR058031">
    <property type="entry name" value="AAA_lid_NorR"/>
</dbReference>
<dbReference type="InterPro" id="IPR009057">
    <property type="entry name" value="Homeodomain-like_sf"/>
</dbReference>
<dbReference type="SMART" id="SM00065">
    <property type="entry name" value="GAF"/>
    <property type="match status" value="1"/>
</dbReference>
<dbReference type="PROSITE" id="PS00676">
    <property type="entry name" value="SIGMA54_INTERACT_2"/>
    <property type="match status" value="1"/>
</dbReference>
<evidence type="ECO:0000313" key="7">
    <source>
        <dbReference type="EMBL" id="MFA0790393.1"/>
    </source>
</evidence>
<evidence type="ECO:0000256" key="3">
    <source>
        <dbReference type="ARBA" id="ARBA00023015"/>
    </source>
</evidence>
<dbReference type="Gene3D" id="3.30.450.40">
    <property type="match status" value="1"/>
</dbReference>
<evidence type="ECO:0000256" key="5">
    <source>
        <dbReference type="ARBA" id="ARBA00023163"/>
    </source>
</evidence>
<dbReference type="InterPro" id="IPR025662">
    <property type="entry name" value="Sigma_54_int_dom_ATP-bd_1"/>
</dbReference>
<dbReference type="PROSITE" id="PS00688">
    <property type="entry name" value="SIGMA54_INTERACT_3"/>
    <property type="match status" value="1"/>
</dbReference>
<dbReference type="Pfam" id="PF25601">
    <property type="entry name" value="AAA_lid_14"/>
    <property type="match status" value="1"/>
</dbReference>
<dbReference type="InterPro" id="IPR025944">
    <property type="entry name" value="Sigma_54_int_dom_CS"/>
</dbReference>
<keyword evidence="1" id="KW-0547">Nucleotide-binding</keyword>
<dbReference type="SUPFAM" id="SSF52540">
    <property type="entry name" value="P-loop containing nucleoside triphosphate hydrolases"/>
    <property type="match status" value="1"/>
</dbReference>
<dbReference type="PANTHER" id="PTHR32071">
    <property type="entry name" value="TRANSCRIPTIONAL REGULATORY PROTEIN"/>
    <property type="match status" value="1"/>
</dbReference>
<evidence type="ECO:0000256" key="2">
    <source>
        <dbReference type="ARBA" id="ARBA00022840"/>
    </source>
</evidence>
<dbReference type="NCBIfam" id="NF003451">
    <property type="entry name" value="PRK05022.1"/>
    <property type="match status" value="1"/>
</dbReference>
<evidence type="ECO:0000259" key="6">
    <source>
        <dbReference type="PROSITE" id="PS50045"/>
    </source>
</evidence>
<accession>A0ABV4NLV7</accession>
<gene>
    <name evidence="7" type="primary">norR</name>
    <name evidence="7" type="ORF">ACCI51_07525</name>
</gene>
<dbReference type="InterPro" id="IPR002078">
    <property type="entry name" value="Sigma_54_int"/>
</dbReference>
<protein>
    <submittedName>
        <fullName evidence="7">Nitric oxide reductase transcriptional regulator NorR</fullName>
    </submittedName>
</protein>
<keyword evidence="4" id="KW-0238">DNA-binding</keyword>
<evidence type="ECO:0000313" key="8">
    <source>
        <dbReference type="Proteomes" id="UP001569414"/>
    </source>
</evidence>
<dbReference type="InterPro" id="IPR029016">
    <property type="entry name" value="GAF-like_dom_sf"/>
</dbReference>
<organism evidence="7 8">
    <name type="scientific">Microbulbifer echini</name>
    <dbReference type="NCBI Taxonomy" id="1529067"/>
    <lineage>
        <taxon>Bacteria</taxon>
        <taxon>Pseudomonadati</taxon>
        <taxon>Pseudomonadota</taxon>
        <taxon>Gammaproteobacteria</taxon>
        <taxon>Cellvibrionales</taxon>
        <taxon>Microbulbiferaceae</taxon>
        <taxon>Microbulbifer</taxon>
    </lineage>
</organism>
<dbReference type="PANTHER" id="PTHR32071:SF35">
    <property type="entry name" value="ANAEROBIC NITRIC OXIDE REDUCTASE TRANSCRIPTION REGULATOR NORR"/>
    <property type="match status" value="1"/>
</dbReference>
<dbReference type="CDD" id="cd00009">
    <property type="entry name" value="AAA"/>
    <property type="match status" value="1"/>
</dbReference>
<dbReference type="InterPro" id="IPR003593">
    <property type="entry name" value="AAA+_ATPase"/>
</dbReference>
<keyword evidence="8" id="KW-1185">Reference proteome</keyword>
<dbReference type="EMBL" id="JBGMEL010000006">
    <property type="protein sequence ID" value="MFA0790393.1"/>
    <property type="molecule type" value="Genomic_DNA"/>
</dbReference>
<evidence type="ECO:0000256" key="1">
    <source>
        <dbReference type="ARBA" id="ARBA00022741"/>
    </source>
</evidence>
<dbReference type="InterPro" id="IPR025943">
    <property type="entry name" value="Sigma_54_int_dom_ATP-bd_2"/>
</dbReference>
<dbReference type="SUPFAM" id="SSF55781">
    <property type="entry name" value="GAF domain-like"/>
    <property type="match status" value="1"/>
</dbReference>
<keyword evidence="5" id="KW-0804">Transcription</keyword>
<sequence length="523" mass="57269">MTDINANLLLEVALDLANSLNNSDRFERLLSTIRKAIKCDAVALLGLNGDVLTPLAVQGLARRTLGRRFIVSEHPRLAQICASENPVRFPSDCALPDPFDGLLLDREGDLPVHSCMGLPLYSDNHLVGLLTLDSMAADAYGRISDRTLELIAALSAATLKTALELKALSLSAEHAEQLVKELTQEAFLRDGGELIGESQVIKTLRSDIELVAGSDYNVLILGETGVGKELVARTVHRLSPRREKPLVYLNCASLTETLAEAELFGHAKGAFTGADRERPGKFLLANGGTIFLDEVGELPLAVQSKLLRVLQSGEIQPVGKDTVQHVDVRIVAATNRELLKEIEGGGFRADLYHRLSVYPLEVPPLSQRENDVLLLADYFLEKSRRKLGFRQLRLSADASSKLKRYGWPGNVRELEHVISRAALKARKGSSPSEIVSLTAAHVEIPDDITAKPEIEKPIQSPLEIVSLRSAIEDYQRELIGHMLIKSDGNWSRAAKLLSVDRGNLVRLSKRLGISIKKEVVGAQ</sequence>